<evidence type="ECO:0000259" key="5">
    <source>
        <dbReference type="PROSITE" id="PS51504"/>
    </source>
</evidence>
<dbReference type="Pfam" id="PF00538">
    <property type="entry name" value="Linker_histone"/>
    <property type="match status" value="1"/>
</dbReference>
<dbReference type="EMBL" id="NBSK02000003">
    <property type="protein sequence ID" value="KAJ0215209.1"/>
    <property type="molecule type" value="Genomic_DNA"/>
</dbReference>
<dbReference type="Gene3D" id="1.10.10.10">
    <property type="entry name" value="Winged helix-like DNA-binding domain superfamily/Winged helix DNA-binding domain"/>
    <property type="match status" value="1"/>
</dbReference>
<evidence type="ECO:0000256" key="3">
    <source>
        <dbReference type="ARBA" id="ARBA00023242"/>
    </source>
</evidence>
<dbReference type="GO" id="GO:0000786">
    <property type="term" value="C:nucleosome"/>
    <property type="evidence" value="ECO:0007669"/>
    <property type="project" value="InterPro"/>
</dbReference>
<feature type="region of interest" description="Disordered" evidence="4">
    <location>
        <begin position="220"/>
        <end position="367"/>
    </location>
</feature>
<feature type="compositionally biased region" description="Polar residues" evidence="4">
    <location>
        <begin position="246"/>
        <end position="258"/>
    </location>
</feature>
<name>A0A9R1XMI5_LACSA</name>
<organism evidence="6 7">
    <name type="scientific">Lactuca sativa</name>
    <name type="common">Garden lettuce</name>
    <dbReference type="NCBI Taxonomy" id="4236"/>
    <lineage>
        <taxon>Eukaryota</taxon>
        <taxon>Viridiplantae</taxon>
        <taxon>Streptophyta</taxon>
        <taxon>Embryophyta</taxon>
        <taxon>Tracheophyta</taxon>
        <taxon>Spermatophyta</taxon>
        <taxon>Magnoliopsida</taxon>
        <taxon>eudicotyledons</taxon>
        <taxon>Gunneridae</taxon>
        <taxon>Pentapetalae</taxon>
        <taxon>asterids</taxon>
        <taxon>campanulids</taxon>
        <taxon>Asterales</taxon>
        <taxon>Asteraceae</taxon>
        <taxon>Cichorioideae</taxon>
        <taxon>Cichorieae</taxon>
        <taxon>Lactucinae</taxon>
        <taxon>Lactuca</taxon>
    </lineage>
</organism>
<dbReference type="GO" id="GO:0030261">
    <property type="term" value="P:chromosome condensation"/>
    <property type="evidence" value="ECO:0000318"/>
    <property type="project" value="GO_Central"/>
</dbReference>
<feature type="compositionally biased region" description="Basic and acidic residues" evidence="4">
    <location>
        <begin position="126"/>
        <end position="141"/>
    </location>
</feature>
<dbReference type="GO" id="GO:0003690">
    <property type="term" value="F:double-stranded DNA binding"/>
    <property type="evidence" value="ECO:0000318"/>
    <property type="project" value="GO_Central"/>
</dbReference>
<feature type="domain" description="H15" evidence="5">
    <location>
        <begin position="46"/>
        <end position="116"/>
    </location>
</feature>
<keyword evidence="7" id="KW-1185">Reference proteome</keyword>
<evidence type="ECO:0000256" key="1">
    <source>
        <dbReference type="ARBA" id="ARBA00004123"/>
    </source>
</evidence>
<dbReference type="OrthoDB" id="1110759at2759"/>
<dbReference type="Proteomes" id="UP000235145">
    <property type="component" value="Unassembled WGS sequence"/>
</dbReference>
<dbReference type="Gramene" id="rna-gnl|WGS:NBSK|LSAT_3X55361_mrna">
    <property type="protein sequence ID" value="cds-PLY78966.1"/>
    <property type="gene ID" value="gene-LSAT_3X55361"/>
</dbReference>
<evidence type="ECO:0000256" key="4">
    <source>
        <dbReference type="SAM" id="MobiDB-lite"/>
    </source>
</evidence>
<feature type="compositionally biased region" description="Basic residues" evidence="4">
    <location>
        <begin position="228"/>
        <end position="240"/>
    </location>
</feature>
<evidence type="ECO:0000256" key="2">
    <source>
        <dbReference type="ARBA" id="ARBA00023125"/>
    </source>
</evidence>
<dbReference type="SMART" id="SM00526">
    <property type="entry name" value="H15"/>
    <property type="match status" value="1"/>
</dbReference>
<dbReference type="GO" id="GO:0045910">
    <property type="term" value="P:negative regulation of DNA recombination"/>
    <property type="evidence" value="ECO:0000318"/>
    <property type="project" value="GO_Central"/>
</dbReference>
<dbReference type="AlphaFoldDB" id="A0A9R1XMI5"/>
<evidence type="ECO:0000313" key="7">
    <source>
        <dbReference type="Proteomes" id="UP000235145"/>
    </source>
</evidence>
<dbReference type="GO" id="GO:0005730">
    <property type="term" value="C:nucleolus"/>
    <property type="evidence" value="ECO:0000318"/>
    <property type="project" value="GO_Central"/>
</dbReference>
<dbReference type="PANTHER" id="PTHR11467:SF109">
    <property type="entry name" value="H15 DOMAIN-CONTAINING PROTEIN"/>
    <property type="match status" value="1"/>
</dbReference>
<feature type="compositionally biased region" description="Basic residues" evidence="4">
    <location>
        <begin position="342"/>
        <end position="367"/>
    </location>
</feature>
<dbReference type="GO" id="GO:0005634">
    <property type="term" value="C:nucleus"/>
    <property type="evidence" value="ECO:0000318"/>
    <property type="project" value="GO_Central"/>
</dbReference>
<feature type="compositionally biased region" description="Basic residues" evidence="4">
    <location>
        <begin position="142"/>
        <end position="154"/>
    </location>
</feature>
<comment type="caution">
    <text evidence="6">The sequence shown here is derived from an EMBL/GenBank/DDBJ whole genome shotgun (WGS) entry which is preliminary data.</text>
</comment>
<feature type="compositionally biased region" description="Basic residues" evidence="4">
    <location>
        <begin position="322"/>
        <end position="332"/>
    </location>
</feature>
<accession>A0A9R1XMI5</accession>
<proteinExistence type="predicted"/>
<protein>
    <recommendedName>
        <fullName evidence="5">H15 domain-containing protein</fullName>
    </recommendedName>
</protein>
<sequence length="367" mass="42643">MEKLKEALIKFADSNPSLFRHDGFNSYPSLIEQRFSQFFFDFQTPNHPPYAAMIHKAIGELNEKRGSSEESISNYIKQEFVDLPWAHSTLLKHHLEKLCDCKEISITRKKRYLLAGVDSGPISNPKSEKYLKRKQDSDTGKKSSRHNKKRKKNTKKEISLLDLQETKKQIIEVFQDQENVTHNELLEPECLEIEHHQTNEEGDSLMDVCVQENGVCANDKGQKEIQGKKKRKSKKRGKNGKKNEDTQLQDSSEANLKQNNEEIECELHEKNPQTQGKQVWTKSRIKKMSNMPKGVEYLSEEKQQKKKTSSSAVSKLMNGQRSKLRSFKKKKGVSIDKDQKKQKTRGRHHDKMPRRSIRKRKAPSRLD</sequence>
<gene>
    <name evidence="6" type="ORF">LSAT_V11C300123260</name>
</gene>
<keyword evidence="2" id="KW-0238">DNA-binding</keyword>
<dbReference type="GO" id="GO:0031492">
    <property type="term" value="F:nucleosomal DNA binding"/>
    <property type="evidence" value="ECO:0000318"/>
    <property type="project" value="GO_Central"/>
</dbReference>
<dbReference type="GO" id="GO:0006334">
    <property type="term" value="P:nucleosome assembly"/>
    <property type="evidence" value="ECO:0007669"/>
    <property type="project" value="InterPro"/>
</dbReference>
<keyword evidence="3" id="KW-0539">Nucleus</keyword>
<reference evidence="6 7" key="1">
    <citation type="journal article" date="2017" name="Nat. Commun.">
        <title>Genome assembly with in vitro proximity ligation data and whole-genome triplication in lettuce.</title>
        <authorList>
            <person name="Reyes-Chin-Wo S."/>
            <person name="Wang Z."/>
            <person name="Yang X."/>
            <person name="Kozik A."/>
            <person name="Arikit S."/>
            <person name="Song C."/>
            <person name="Xia L."/>
            <person name="Froenicke L."/>
            <person name="Lavelle D.O."/>
            <person name="Truco M.J."/>
            <person name="Xia R."/>
            <person name="Zhu S."/>
            <person name="Xu C."/>
            <person name="Xu H."/>
            <person name="Xu X."/>
            <person name="Cox K."/>
            <person name="Korf I."/>
            <person name="Meyers B.C."/>
            <person name="Michelmore R.W."/>
        </authorList>
    </citation>
    <scope>NUCLEOTIDE SEQUENCE [LARGE SCALE GENOMIC DNA]</scope>
    <source>
        <strain evidence="7">cv. Salinas</strain>
        <tissue evidence="6">Seedlings</tissue>
    </source>
</reference>
<dbReference type="PROSITE" id="PS51504">
    <property type="entry name" value="H15"/>
    <property type="match status" value="1"/>
</dbReference>
<feature type="region of interest" description="Disordered" evidence="4">
    <location>
        <begin position="124"/>
        <end position="158"/>
    </location>
</feature>
<dbReference type="InterPro" id="IPR005818">
    <property type="entry name" value="Histone_H1/H5_H15"/>
</dbReference>
<dbReference type="InterPro" id="IPR036390">
    <property type="entry name" value="WH_DNA-bd_sf"/>
</dbReference>
<dbReference type="InterPro" id="IPR036388">
    <property type="entry name" value="WH-like_DNA-bd_sf"/>
</dbReference>
<dbReference type="SUPFAM" id="SSF46785">
    <property type="entry name" value="Winged helix' DNA-binding domain"/>
    <property type="match status" value="1"/>
</dbReference>
<evidence type="ECO:0000313" key="6">
    <source>
        <dbReference type="EMBL" id="KAJ0215209.1"/>
    </source>
</evidence>
<comment type="subcellular location">
    <subcellularLocation>
        <location evidence="1">Nucleus</location>
    </subcellularLocation>
</comment>
<feature type="compositionally biased region" description="Polar residues" evidence="4">
    <location>
        <begin position="272"/>
        <end position="281"/>
    </location>
</feature>
<dbReference type="PANTHER" id="PTHR11467">
    <property type="entry name" value="HISTONE H1"/>
    <property type="match status" value="1"/>
</dbReference>